<dbReference type="RefSeq" id="WP_099647670.1">
    <property type="nucleotide sequence ID" value="NZ_KZ319306.1"/>
</dbReference>
<protein>
    <submittedName>
        <fullName evidence="1">Uncharacterized protein</fullName>
    </submittedName>
</protein>
<evidence type="ECO:0000313" key="2">
    <source>
        <dbReference type="Proteomes" id="UP000229433"/>
    </source>
</evidence>
<reference evidence="1 2" key="1">
    <citation type="submission" date="2017-08" db="EMBL/GenBank/DDBJ databases">
        <title>The whole genome shortgun sequences of strain Leeuwenhoekiella nanhaiensis G18 from the South China Sea.</title>
        <authorList>
            <person name="Liu Q."/>
        </authorList>
    </citation>
    <scope>NUCLEOTIDE SEQUENCE [LARGE SCALE GENOMIC DNA]</scope>
    <source>
        <strain evidence="1 2">G18</strain>
    </source>
</reference>
<dbReference type="EMBL" id="NQXA01000026">
    <property type="protein sequence ID" value="PHQ27873.1"/>
    <property type="molecule type" value="Genomic_DNA"/>
</dbReference>
<dbReference type="OrthoDB" id="1452330at2"/>
<proteinExistence type="predicted"/>
<accession>A0A2G1VM88</accession>
<keyword evidence="2" id="KW-1185">Reference proteome</keyword>
<dbReference type="Proteomes" id="UP000229433">
    <property type="component" value="Unassembled WGS sequence"/>
</dbReference>
<name>A0A2G1VM88_9FLAO</name>
<evidence type="ECO:0000313" key="1">
    <source>
        <dbReference type="EMBL" id="PHQ27873.1"/>
    </source>
</evidence>
<dbReference type="AlphaFoldDB" id="A0A2G1VM88"/>
<sequence>MQFSPEEIEKLKTMMLFLIRRKSNESAGHCGFHLKELEPILQQLVDEGKVELRPTINNNKYFLPNGNSR</sequence>
<comment type="caution">
    <text evidence="1">The sequence shown here is derived from an EMBL/GenBank/DDBJ whole genome shotgun (WGS) entry which is preliminary data.</text>
</comment>
<gene>
    <name evidence="1" type="ORF">CJ305_17870</name>
</gene>
<organism evidence="1 2">
    <name type="scientific">Leeuwenhoekiella nanhaiensis</name>
    <dbReference type="NCBI Taxonomy" id="1655491"/>
    <lineage>
        <taxon>Bacteria</taxon>
        <taxon>Pseudomonadati</taxon>
        <taxon>Bacteroidota</taxon>
        <taxon>Flavobacteriia</taxon>
        <taxon>Flavobacteriales</taxon>
        <taxon>Flavobacteriaceae</taxon>
        <taxon>Leeuwenhoekiella</taxon>
    </lineage>
</organism>